<dbReference type="RefSeq" id="WP_089322906.1">
    <property type="nucleotide sequence ID" value="NZ_FZOB01000005.1"/>
</dbReference>
<evidence type="ECO:0000313" key="2">
    <source>
        <dbReference type="EMBL" id="SNR74679.1"/>
    </source>
</evidence>
<dbReference type="InterPro" id="IPR013766">
    <property type="entry name" value="Thioredoxin_domain"/>
</dbReference>
<dbReference type="GO" id="GO:0016491">
    <property type="term" value="F:oxidoreductase activity"/>
    <property type="evidence" value="ECO:0007669"/>
    <property type="project" value="InterPro"/>
</dbReference>
<evidence type="ECO:0000259" key="1">
    <source>
        <dbReference type="PROSITE" id="PS51352"/>
    </source>
</evidence>
<name>A0A238YW23_9BACT</name>
<proteinExistence type="predicted"/>
<dbReference type="Proteomes" id="UP000198405">
    <property type="component" value="Unassembled WGS sequence"/>
</dbReference>
<dbReference type="InterPro" id="IPR036249">
    <property type="entry name" value="Thioredoxin-like_sf"/>
</dbReference>
<dbReference type="SUPFAM" id="SSF52833">
    <property type="entry name" value="Thioredoxin-like"/>
    <property type="match status" value="1"/>
</dbReference>
<dbReference type="GO" id="GO:0016209">
    <property type="term" value="F:antioxidant activity"/>
    <property type="evidence" value="ECO:0007669"/>
    <property type="project" value="InterPro"/>
</dbReference>
<accession>A0A238YW23</accession>
<organism evidence="2 3">
    <name type="scientific">Desulfurobacterium atlanticum</name>
    <dbReference type="NCBI Taxonomy" id="240169"/>
    <lineage>
        <taxon>Bacteria</taxon>
        <taxon>Pseudomonadati</taxon>
        <taxon>Aquificota</taxon>
        <taxon>Aquificia</taxon>
        <taxon>Desulfurobacteriales</taxon>
        <taxon>Desulfurobacteriaceae</taxon>
        <taxon>Desulfurobacterium</taxon>
    </lineage>
</organism>
<dbReference type="InterPro" id="IPR000866">
    <property type="entry name" value="AhpC/TSA"/>
</dbReference>
<reference evidence="3" key="1">
    <citation type="submission" date="2017-06" db="EMBL/GenBank/DDBJ databases">
        <authorList>
            <person name="Varghese N."/>
            <person name="Submissions S."/>
        </authorList>
    </citation>
    <scope>NUCLEOTIDE SEQUENCE [LARGE SCALE GENOMIC DNA]</scope>
    <source>
        <strain evidence="3">DSM 15668</strain>
    </source>
</reference>
<feature type="domain" description="Thioredoxin" evidence="1">
    <location>
        <begin position="58"/>
        <end position="200"/>
    </location>
</feature>
<sequence>MDRKLIHLLTFILFISLSPKTVFADWYILLPPDKRPGGAQTEEKKIEQKLNKQPYKTEKSKIPAPDFKFRTINKIFTPESLKGKKVILFFFENPYSPETEELIKTLDRIASQKDVVILCVDTNDADFSILEKYKKDMNLKNLFLTADSFLLKKFKEQVKIKKLPASIFIDKNGFIRFYADRINSKDIKEFETNIVKILKKL</sequence>
<evidence type="ECO:0000313" key="3">
    <source>
        <dbReference type="Proteomes" id="UP000198405"/>
    </source>
</evidence>
<dbReference type="Pfam" id="PF00578">
    <property type="entry name" value="AhpC-TSA"/>
    <property type="match status" value="1"/>
</dbReference>
<dbReference type="EMBL" id="FZOB01000005">
    <property type="protein sequence ID" value="SNR74679.1"/>
    <property type="molecule type" value="Genomic_DNA"/>
</dbReference>
<dbReference type="Gene3D" id="3.40.30.10">
    <property type="entry name" value="Glutaredoxin"/>
    <property type="match status" value="1"/>
</dbReference>
<dbReference type="PROSITE" id="PS51352">
    <property type="entry name" value="THIOREDOXIN_2"/>
    <property type="match status" value="1"/>
</dbReference>
<dbReference type="OrthoDB" id="14972at2"/>
<dbReference type="AlphaFoldDB" id="A0A238YW23"/>
<gene>
    <name evidence="2" type="ORF">SAMN06265340_1058</name>
</gene>
<protein>
    <submittedName>
        <fullName evidence="2">Thioredoxin-like</fullName>
    </submittedName>
</protein>
<keyword evidence="3" id="KW-1185">Reference proteome</keyword>